<dbReference type="PANTHER" id="PTHR23198">
    <property type="entry name" value="NUCLEOPORIN"/>
    <property type="match status" value="1"/>
</dbReference>
<evidence type="ECO:0000256" key="4">
    <source>
        <dbReference type="ARBA" id="ARBA00013472"/>
    </source>
</evidence>
<evidence type="ECO:0000256" key="8">
    <source>
        <dbReference type="ARBA" id="ARBA00022927"/>
    </source>
</evidence>
<dbReference type="InterPro" id="IPR037665">
    <property type="entry name" value="Nucleoporin_S59-like"/>
</dbReference>
<evidence type="ECO:0000256" key="11">
    <source>
        <dbReference type="ARBA" id="ARBA00023242"/>
    </source>
</evidence>
<dbReference type="GO" id="GO:0006405">
    <property type="term" value="P:RNA export from nucleus"/>
    <property type="evidence" value="ECO:0007669"/>
    <property type="project" value="TreeGrafter"/>
</dbReference>
<gene>
    <name evidence="13" type="ORF">RI129_013077</name>
</gene>
<evidence type="ECO:0000256" key="6">
    <source>
        <dbReference type="ARBA" id="ARBA00022813"/>
    </source>
</evidence>
<dbReference type="EMBL" id="JAVRBK010000010">
    <property type="protein sequence ID" value="KAK5638782.1"/>
    <property type="molecule type" value="Genomic_DNA"/>
</dbReference>
<keyword evidence="7" id="KW-0509">mRNA transport</keyword>
<keyword evidence="14" id="KW-1185">Reference proteome</keyword>
<feature type="domain" description="Peptidase S59" evidence="12">
    <location>
        <begin position="67"/>
        <end position="199"/>
    </location>
</feature>
<dbReference type="PANTHER" id="PTHR23198:SF6">
    <property type="entry name" value="NUCLEAR PORE COMPLEX PROTEIN NUP98-NUP96"/>
    <property type="match status" value="1"/>
</dbReference>
<evidence type="ECO:0000256" key="3">
    <source>
        <dbReference type="ARBA" id="ARBA00008926"/>
    </source>
</evidence>
<keyword evidence="5" id="KW-0813">Transport</keyword>
<dbReference type="GO" id="GO:0008139">
    <property type="term" value="F:nuclear localization sequence binding"/>
    <property type="evidence" value="ECO:0007669"/>
    <property type="project" value="TreeGrafter"/>
</dbReference>
<dbReference type="GO" id="GO:0044614">
    <property type="term" value="C:nuclear pore cytoplasmic filaments"/>
    <property type="evidence" value="ECO:0007669"/>
    <property type="project" value="TreeGrafter"/>
</dbReference>
<accession>A0AAN7ZCW4</accession>
<dbReference type="SUPFAM" id="SSF82215">
    <property type="entry name" value="C-terminal autoproteolytic domain of nucleoporin nup98"/>
    <property type="match status" value="1"/>
</dbReference>
<evidence type="ECO:0000256" key="2">
    <source>
        <dbReference type="ARBA" id="ARBA00004620"/>
    </source>
</evidence>
<name>A0AAN7ZCW4_9COLE</name>
<evidence type="ECO:0000256" key="1">
    <source>
        <dbReference type="ARBA" id="ARBA00004567"/>
    </source>
</evidence>
<keyword evidence="10" id="KW-0906">Nuclear pore complex</keyword>
<comment type="subcellular location">
    <subcellularLocation>
        <location evidence="2">Nucleus membrane</location>
        <topology evidence="2">Peripheral membrane protein</topology>
        <orientation evidence="2">Nucleoplasmic side</orientation>
    </subcellularLocation>
    <subcellularLocation>
        <location evidence="1">Nucleus</location>
        <location evidence="1">Nuclear pore complex</location>
    </subcellularLocation>
</comment>
<dbReference type="AlphaFoldDB" id="A0AAN7ZCW4"/>
<dbReference type="GO" id="GO:0034398">
    <property type="term" value="P:telomere tethering at nuclear periphery"/>
    <property type="evidence" value="ECO:0007669"/>
    <property type="project" value="TreeGrafter"/>
</dbReference>
<dbReference type="GO" id="GO:0017056">
    <property type="term" value="F:structural constituent of nuclear pore"/>
    <property type="evidence" value="ECO:0007669"/>
    <property type="project" value="InterPro"/>
</dbReference>
<dbReference type="GO" id="GO:0051028">
    <property type="term" value="P:mRNA transport"/>
    <property type="evidence" value="ECO:0007669"/>
    <property type="project" value="UniProtKB-KW"/>
</dbReference>
<protein>
    <recommendedName>
        <fullName evidence="4">Nuclear pore complex protein Nup98-Nup96</fullName>
    </recommendedName>
</protein>
<dbReference type="Pfam" id="PF12110">
    <property type="entry name" value="Nup96"/>
    <property type="match status" value="1"/>
</dbReference>
<evidence type="ECO:0000256" key="10">
    <source>
        <dbReference type="ARBA" id="ARBA00023132"/>
    </source>
</evidence>
<dbReference type="Proteomes" id="UP001329430">
    <property type="component" value="Chromosome 10"/>
</dbReference>
<dbReference type="PROSITE" id="PS51434">
    <property type="entry name" value="NUP_C"/>
    <property type="match status" value="1"/>
</dbReference>
<dbReference type="InterPro" id="IPR036903">
    <property type="entry name" value="Nup98_auto-Pept-S59_dom_sf"/>
</dbReference>
<reference evidence="13 14" key="1">
    <citation type="journal article" date="2024" name="Insects">
        <title>An Improved Chromosome-Level Genome Assembly of the Firefly Pyrocoelia pectoralis.</title>
        <authorList>
            <person name="Fu X."/>
            <person name="Meyer-Rochow V.B."/>
            <person name="Ballantyne L."/>
            <person name="Zhu X."/>
        </authorList>
    </citation>
    <scope>NUCLEOTIDE SEQUENCE [LARGE SCALE GENOMIC DNA]</scope>
    <source>
        <strain evidence="13">XCY_ONT2</strain>
    </source>
</reference>
<keyword evidence="8" id="KW-0653">Protein transport</keyword>
<dbReference type="Pfam" id="PF04096">
    <property type="entry name" value="Nucleoporin2"/>
    <property type="match status" value="1"/>
</dbReference>
<sequence>MLRNIPASCDIASMKINSQYNSTATCMESIGGGIAMSANEIDKKSNLLRVNKYINNNHLSCGVKLTRPEYYTVPPLNELYKYKNDRGECVIKGFIVGRLGFGEVCFRDPVDVANLNLDEIVLFRRGEIILYGDDGTAPSIGEGLNRSARVTLERLWPRDQAICDISFEDKLRFLTEKQNATFLHYYPDTGTCVFAVDHFSKYSYKDSDGDCEIVTNDTDKEILDQIGELEELQHARRGLGGIISSEKSPFVSSSLVINPPHFADVSSFINEPKPLYIVRSSFFDEDSISDDMSSCDVGVHLSVQNSSTCTSNASDRMNLNPPNPLIKRYTLLSRVKEPVTHKINDMFNCHGVLADMTLFKSRSFKVGWGPGLKMVTLSSKSNGANLIGEPRCVDIVDVATDVLGKPKAMELEGHLNVVLNSCTFTTSKSGLPSCTVQTGMETLVQHQIIAKRLLEVSLHSSLVKYYSQTWDLCWSLWGPEAITSTAKRELFSTWLQTIARSENVDVVPLTNKQDMILVQIFVHLLSHQVYEACQLAMDNDMPSLSILIAQTQQSTRQHIATQIEQWQDRGSINFITAHIKKIYALLGGLPLISDTNVLDGLKWKRILALYLWYICPPGLLLDEAVKEYTDAFEKMNIANYPAVEHKASISELTYDTQYHILQLNHNPQDLLNKVLDPAGHTPYICDYRFSWLLLQVLTSLKVGSLPTSIHDVIHIRFATQLEAMGMWKWAAFVVLFIKESRLKFSQLFSLLERNLTVDDNTEVIKFLENKLKIPPFVIHAVLAQKTESAGDFIVSFKHYLLSRNWWKAHNVLIEHVVPDLILREDFALLLRFIEELFLETTKSPQSVPAGLVYEYLQLHERVASIPEEEMTEGDEFSHTRRTLLPPTVALISRLKHFPAVESRQLLAKLELSRHLKHMLDIVSYGCDDPTVTSSYKELALPFDYEYTMSMWKS</sequence>
<evidence type="ECO:0000256" key="9">
    <source>
        <dbReference type="ARBA" id="ARBA00023010"/>
    </source>
</evidence>
<dbReference type="GO" id="GO:0000973">
    <property type="term" value="P:post-transcriptional tethering of RNA polymerase II gene DNA at nuclear periphery"/>
    <property type="evidence" value="ECO:0007669"/>
    <property type="project" value="TreeGrafter"/>
</dbReference>
<evidence type="ECO:0000313" key="14">
    <source>
        <dbReference type="Proteomes" id="UP001329430"/>
    </source>
</evidence>
<dbReference type="GO" id="GO:0006606">
    <property type="term" value="P:protein import into nucleus"/>
    <property type="evidence" value="ECO:0007669"/>
    <property type="project" value="TreeGrafter"/>
</dbReference>
<dbReference type="Gene3D" id="1.25.40.690">
    <property type="match status" value="1"/>
</dbReference>
<dbReference type="GO" id="GO:0031965">
    <property type="term" value="C:nuclear membrane"/>
    <property type="evidence" value="ECO:0007669"/>
    <property type="project" value="UniProtKB-SubCell"/>
</dbReference>
<dbReference type="Gene3D" id="3.30.1610.10">
    <property type="entry name" value="Peptidase S59, nucleoporin"/>
    <property type="match status" value="1"/>
</dbReference>
<proteinExistence type="inferred from homology"/>
<keyword evidence="9" id="KW-0811">Translocation</keyword>
<evidence type="ECO:0000256" key="7">
    <source>
        <dbReference type="ARBA" id="ARBA00022816"/>
    </source>
</evidence>
<keyword evidence="6" id="KW-0068">Autocatalytic cleavage</keyword>
<comment type="similarity">
    <text evidence="3">Belongs to the nucleoporin GLFG family.</text>
</comment>
<evidence type="ECO:0000313" key="13">
    <source>
        <dbReference type="EMBL" id="KAK5638782.1"/>
    </source>
</evidence>
<dbReference type="GO" id="GO:0003723">
    <property type="term" value="F:RNA binding"/>
    <property type="evidence" value="ECO:0007669"/>
    <property type="project" value="TreeGrafter"/>
</dbReference>
<dbReference type="InterPro" id="IPR021967">
    <property type="entry name" value="Nup98_C"/>
</dbReference>
<dbReference type="InterPro" id="IPR007230">
    <property type="entry name" value="Nup98_auto-Pept-S59_dom"/>
</dbReference>
<evidence type="ECO:0000256" key="5">
    <source>
        <dbReference type="ARBA" id="ARBA00022448"/>
    </source>
</evidence>
<evidence type="ECO:0000259" key="12">
    <source>
        <dbReference type="PROSITE" id="PS51434"/>
    </source>
</evidence>
<comment type="caution">
    <text evidence="13">The sequence shown here is derived from an EMBL/GenBank/DDBJ whole genome shotgun (WGS) entry which is preliminary data.</text>
</comment>
<keyword evidence="11" id="KW-0539">Nucleus</keyword>
<organism evidence="13 14">
    <name type="scientific">Pyrocoelia pectoralis</name>
    <dbReference type="NCBI Taxonomy" id="417401"/>
    <lineage>
        <taxon>Eukaryota</taxon>
        <taxon>Metazoa</taxon>
        <taxon>Ecdysozoa</taxon>
        <taxon>Arthropoda</taxon>
        <taxon>Hexapoda</taxon>
        <taxon>Insecta</taxon>
        <taxon>Pterygota</taxon>
        <taxon>Neoptera</taxon>
        <taxon>Endopterygota</taxon>
        <taxon>Coleoptera</taxon>
        <taxon>Polyphaga</taxon>
        <taxon>Elateriformia</taxon>
        <taxon>Elateroidea</taxon>
        <taxon>Lampyridae</taxon>
        <taxon>Lampyrinae</taxon>
        <taxon>Pyrocoelia</taxon>
    </lineage>
</organism>